<name>A0A9W8AKK2_9FUNG</name>
<feature type="region of interest" description="Disordered" evidence="1">
    <location>
        <begin position="1026"/>
        <end position="1056"/>
    </location>
</feature>
<evidence type="ECO:0000313" key="5">
    <source>
        <dbReference type="Proteomes" id="UP001150569"/>
    </source>
</evidence>
<dbReference type="PROSITE" id="PS50190">
    <property type="entry name" value="SEC7"/>
    <property type="match status" value="1"/>
</dbReference>
<protein>
    <recommendedName>
        <fullName evidence="6">SEC7 domain-containing protein</fullName>
    </recommendedName>
</protein>
<dbReference type="InterPro" id="IPR023394">
    <property type="entry name" value="Sec7_C_sf"/>
</dbReference>
<feature type="compositionally biased region" description="Polar residues" evidence="1">
    <location>
        <begin position="1351"/>
        <end position="1364"/>
    </location>
</feature>
<dbReference type="Pfam" id="PF01369">
    <property type="entry name" value="Sec7"/>
    <property type="match status" value="1"/>
</dbReference>
<sequence length="1364" mass="144354">MGSQAQTAALGAPPTPTFKTKASGFFSRLARQPSSPQLHTIFSGRPGKPSPALHDPIVTTSYCPAQSRTTPSTPSNLSAFPPAQLHPTWDPALASSVPVPVPVPVATTFAASPPTGSIPTAKPDPLLSPTLFTKLQRLNASRSQLDPPSPVEPTPTLITTALAEPAMPFDAGRAALPLFAGRPGAKHHPTSSATDRTTLDDAEGPVRRPKKMNSFWRFFNKQEGDGKAQGSPQSSPGSRHSRSHSATASPSKPIPTLMPTPPLPDIPSVITPVSDGPTSNRASQSGEDGAAAPATYSEVTSSVAYLETNPRANLSSRNSDEIALVDFLRTTGPNLRSSTKSSAVRPGTTTSVRPARAGSATPGLSPTNTPAPALEKALPPSPPATASTPAPTTELNDSPQPVLKKSVSTPSAIEAFVARDPVADEMDQRALGTARTLYHNEDSSLHPEEYVEYLGKRGPFYARVRAHYFNLFDFSGATLEEAFRSLCAHVFIRGESQVIDRILIDFSRRYWQCNPNHPLLSDEDIVYAIVFSLLLLNTDLHVSQSDEKLSRTKFTELTLTTIDTCRQITARKREENPQQSQRSPAEGSRSGPYDPSVLTSPILSPIMKDLNSSQPAITERATTELPASARSRLQIGPNTASSGKRFSFFDATGIGLPAAAFGSRSSTVVPPTGPLDGPAQHSALLALLKELYGSIKSQKLAQPSEALLLSRASLSSFRSGPLGVGGSGSGLTRSRSVSGLGPNPGSQRAPRLGVNRRGPFGAALDGTDAHRHGNSTQASPIAAVLTSSSGNLPFEGDPRPGFSVSSPRLASLRFNAASPTRSRAASVSSLSPSKKFNPFSASVVLSEEDDFGYQDGFAPSLNASLLMGGGGYSNDYAEVPVPNHMGYDERFVKSSVLVRKHLMERSDRKAANRSWKQCVVVLEHGMLNMYKAERGQADGSELTDPALQLGHVSLRHSLTNALPAPGYSRVRPFVFAIQLPHGGVYLFQTQTRDQLTEWVTSCNYWAARESKEPLVGGICNVDYGWVEPEDDEDDAATGADSASDTGGGSAAPPLVSTSARSPAMAALHYHSTNSSTSLAVDSASDVKVASKSAESLSGSRGSSSSPSQAHLSSLPLPTIPVAAIHEWRSPATSLIRSNLDENAQLRALLKNITHLESQLNAHQDLRASIDRRFPPRTPTHTKAFSNWERKSQYLLRELIKYQTYADCLKSAIATRPGAAESARTTSLRNAKRLSRPPSFHQRPSLPVTSLEHAAAVVAAAGSSSTNTSRSGSDPIMTIPLRTSSARLKGDTETSSGSATPVEMPPPTPVATPAVVITSPSPPSSAPLRAGDAMAEVPPTGQDKHAAAEAPTSRSASPGPSTVTA</sequence>
<keyword evidence="5" id="KW-1185">Reference proteome</keyword>
<dbReference type="InterPro" id="IPR041681">
    <property type="entry name" value="PH_9"/>
</dbReference>
<dbReference type="Proteomes" id="UP001150569">
    <property type="component" value="Unassembled WGS sequence"/>
</dbReference>
<dbReference type="Gene3D" id="1.10.1000.11">
    <property type="entry name" value="Arf Nucleotide-binding Site Opener,domain 2"/>
    <property type="match status" value="1"/>
</dbReference>
<dbReference type="SUPFAM" id="SSF50729">
    <property type="entry name" value="PH domain-like"/>
    <property type="match status" value="1"/>
</dbReference>
<feature type="compositionally biased region" description="Low complexity" evidence="1">
    <location>
        <begin position="730"/>
        <end position="741"/>
    </location>
</feature>
<gene>
    <name evidence="4" type="ORF">IWQ60_000731</name>
</gene>
<comment type="caution">
    <text evidence="4">The sequence shown here is derived from an EMBL/GenBank/DDBJ whole genome shotgun (WGS) entry which is preliminary data.</text>
</comment>
<evidence type="ECO:0000256" key="1">
    <source>
        <dbReference type="SAM" id="MobiDB-lite"/>
    </source>
</evidence>
<dbReference type="InterPro" id="IPR011993">
    <property type="entry name" value="PH-like_dom_sf"/>
</dbReference>
<feature type="region of interest" description="Disordered" evidence="1">
    <location>
        <begin position="180"/>
        <end position="295"/>
    </location>
</feature>
<accession>A0A9W8AKK2</accession>
<dbReference type="GO" id="GO:0005085">
    <property type="term" value="F:guanyl-nucleotide exchange factor activity"/>
    <property type="evidence" value="ECO:0007669"/>
    <property type="project" value="InterPro"/>
</dbReference>
<feature type="compositionally biased region" description="Low complexity" evidence="1">
    <location>
        <begin position="384"/>
        <end position="393"/>
    </location>
</feature>
<dbReference type="PROSITE" id="PS50003">
    <property type="entry name" value="PH_DOMAIN"/>
    <property type="match status" value="1"/>
</dbReference>
<feature type="region of interest" description="Disordered" evidence="1">
    <location>
        <begin position="332"/>
        <end position="406"/>
    </location>
</feature>
<feature type="compositionally biased region" description="Polar residues" evidence="1">
    <location>
        <begin position="332"/>
        <end position="352"/>
    </location>
</feature>
<dbReference type="SUPFAM" id="SSF48425">
    <property type="entry name" value="Sec7 domain"/>
    <property type="match status" value="1"/>
</dbReference>
<dbReference type="OrthoDB" id="2157641at2759"/>
<dbReference type="PANTHER" id="PTHR10663:SF373">
    <property type="entry name" value="PH AND SEC7 DOMAIN-CONTAINING PROTEIN C11E3.11C"/>
    <property type="match status" value="1"/>
</dbReference>
<evidence type="ECO:0008006" key="6">
    <source>
        <dbReference type="Google" id="ProtNLM"/>
    </source>
</evidence>
<dbReference type="PANTHER" id="PTHR10663">
    <property type="entry name" value="GUANYL-NUCLEOTIDE EXCHANGE FACTOR"/>
    <property type="match status" value="1"/>
</dbReference>
<feature type="region of interest" description="Disordered" evidence="1">
    <location>
        <begin position="1"/>
        <end position="21"/>
    </location>
</feature>
<organism evidence="4 5">
    <name type="scientific">Tieghemiomyces parasiticus</name>
    <dbReference type="NCBI Taxonomy" id="78921"/>
    <lineage>
        <taxon>Eukaryota</taxon>
        <taxon>Fungi</taxon>
        <taxon>Fungi incertae sedis</taxon>
        <taxon>Zoopagomycota</taxon>
        <taxon>Kickxellomycotina</taxon>
        <taxon>Dimargaritomycetes</taxon>
        <taxon>Dimargaritales</taxon>
        <taxon>Dimargaritaceae</taxon>
        <taxon>Tieghemiomyces</taxon>
    </lineage>
</organism>
<dbReference type="SMART" id="SM00222">
    <property type="entry name" value="Sec7"/>
    <property type="match status" value="1"/>
</dbReference>
<dbReference type="Gene3D" id="2.30.29.30">
    <property type="entry name" value="Pleckstrin-homology domain (PH domain)/Phosphotyrosine-binding domain (PTB)"/>
    <property type="match status" value="1"/>
</dbReference>
<feature type="compositionally biased region" description="Low complexity" evidence="1">
    <location>
        <begin position="228"/>
        <end position="251"/>
    </location>
</feature>
<dbReference type="InterPro" id="IPR035999">
    <property type="entry name" value="Sec7_dom_sf"/>
</dbReference>
<feature type="region of interest" description="Disordered" evidence="1">
    <location>
        <begin position="721"/>
        <end position="762"/>
    </location>
</feature>
<dbReference type="EMBL" id="JANBPT010000020">
    <property type="protein sequence ID" value="KAJ1929927.1"/>
    <property type="molecule type" value="Genomic_DNA"/>
</dbReference>
<evidence type="ECO:0000313" key="4">
    <source>
        <dbReference type="EMBL" id="KAJ1929927.1"/>
    </source>
</evidence>
<feature type="domain" description="PH" evidence="2">
    <location>
        <begin position="895"/>
        <end position="1007"/>
    </location>
</feature>
<feature type="domain" description="SEC7" evidence="3">
    <location>
        <begin position="395"/>
        <end position="579"/>
    </location>
</feature>
<feature type="compositionally biased region" description="Polar residues" evidence="1">
    <location>
        <begin position="276"/>
        <end position="286"/>
    </location>
</feature>
<feature type="region of interest" description="Disordered" evidence="1">
    <location>
        <begin position="569"/>
        <end position="595"/>
    </location>
</feature>
<dbReference type="SMART" id="SM00233">
    <property type="entry name" value="PH"/>
    <property type="match status" value="1"/>
</dbReference>
<feature type="compositionally biased region" description="Low complexity" evidence="1">
    <location>
        <begin position="1261"/>
        <end position="1272"/>
    </location>
</feature>
<feature type="compositionally biased region" description="Pro residues" evidence="1">
    <location>
        <begin position="252"/>
        <end position="265"/>
    </location>
</feature>
<dbReference type="InterPro" id="IPR001849">
    <property type="entry name" value="PH_domain"/>
</dbReference>
<reference evidence="4" key="1">
    <citation type="submission" date="2022-07" db="EMBL/GenBank/DDBJ databases">
        <title>Phylogenomic reconstructions and comparative analyses of Kickxellomycotina fungi.</title>
        <authorList>
            <person name="Reynolds N.K."/>
            <person name="Stajich J.E."/>
            <person name="Barry K."/>
            <person name="Grigoriev I.V."/>
            <person name="Crous P."/>
            <person name="Smith M.E."/>
        </authorList>
    </citation>
    <scope>NUCLEOTIDE SEQUENCE</scope>
    <source>
        <strain evidence="4">RSA 861</strain>
    </source>
</reference>
<proteinExistence type="predicted"/>
<dbReference type="Pfam" id="PF15410">
    <property type="entry name" value="PH_9"/>
    <property type="match status" value="1"/>
</dbReference>
<feature type="region of interest" description="Disordered" evidence="1">
    <location>
        <begin position="1215"/>
        <end position="1244"/>
    </location>
</feature>
<feature type="region of interest" description="Disordered" evidence="1">
    <location>
        <begin position="1261"/>
        <end position="1364"/>
    </location>
</feature>
<evidence type="ECO:0000259" key="3">
    <source>
        <dbReference type="PROSITE" id="PS50190"/>
    </source>
</evidence>
<dbReference type="InterPro" id="IPR000904">
    <property type="entry name" value="Sec7_dom"/>
</dbReference>
<evidence type="ECO:0000259" key="2">
    <source>
        <dbReference type="PROSITE" id="PS50003"/>
    </source>
</evidence>
<dbReference type="GO" id="GO:0032012">
    <property type="term" value="P:regulation of ARF protein signal transduction"/>
    <property type="evidence" value="ECO:0007669"/>
    <property type="project" value="InterPro"/>
</dbReference>